<keyword evidence="4" id="KW-1185">Reference proteome</keyword>
<name>A0AAV7VMX7_PLEWA</name>
<gene>
    <name evidence="3" type="ORF">NDU88_005850</name>
</gene>
<sequence length="130" mass="14315">MVRNKGQLSPQTNKMDKYAVLRQTEGPLAGKDAEGGPSAVRGPSAEPSLGAIMAAIQDLKGSLELKLDAVMVDVTLLRVDLKKAMEKVNSTETDIARLHSTSKRLESQVQFLTRDHKRIEVCLENQEERS</sequence>
<evidence type="ECO:0000256" key="2">
    <source>
        <dbReference type="SAM" id="MobiDB-lite"/>
    </source>
</evidence>
<dbReference type="Proteomes" id="UP001066276">
    <property type="component" value="Chromosome 2_1"/>
</dbReference>
<organism evidence="3 4">
    <name type="scientific">Pleurodeles waltl</name>
    <name type="common">Iberian ribbed newt</name>
    <dbReference type="NCBI Taxonomy" id="8319"/>
    <lineage>
        <taxon>Eukaryota</taxon>
        <taxon>Metazoa</taxon>
        <taxon>Chordata</taxon>
        <taxon>Craniata</taxon>
        <taxon>Vertebrata</taxon>
        <taxon>Euteleostomi</taxon>
        <taxon>Amphibia</taxon>
        <taxon>Batrachia</taxon>
        <taxon>Caudata</taxon>
        <taxon>Salamandroidea</taxon>
        <taxon>Salamandridae</taxon>
        <taxon>Pleurodelinae</taxon>
        <taxon>Pleurodeles</taxon>
    </lineage>
</organism>
<evidence type="ECO:0000256" key="1">
    <source>
        <dbReference type="SAM" id="Coils"/>
    </source>
</evidence>
<evidence type="ECO:0000313" key="4">
    <source>
        <dbReference type="Proteomes" id="UP001066276"/>
    </source>
</evidence>
<dbReference type="AlphaFoldDB" id="A0AAV7VMX7"/>
<reference evidence="3" key="1">
    <citation type="journal article" date="2022" name="bioRxiv">
        <title>Sequencing and chromosome-scale assembly of the giantPleurodeles waltlgenome.</title>
        <authorList>
            <person name="Brown T."/>
            <person name="Elewa A."/>
            <person name="Iarovenko S."/>
            <person name="Subramanian E."/>
            <person name="Araus A.J."/>
            <person name="Petzold A."/>
            <person name="Susuki M."/>
            <person name="Suzuki K.-i.T."/>
            <person name="Hayashi T."/>
            <person name="Toyoda A."/>
            <person name="Oliveira C."/>
            <person name="Osipova E."/>
            <person name="Leigh N.D."/>
            <person name="Simon A."/>
            <person name="Yun M.H."/>
        </authorList>
    </citation>
    <scope>NUCLEOTIDE SEQUENCE</scope>
    <source>
        <strain evidence="3">20211129_DDA</strain>
        <tissue evidence="3">Liver</tissue>
    </source>
</reference>
<evidence type="ECO:0000313" key="3">
    <source>
        <dbReference type="EMBL" id="KAJ1202047.1"/>
    </source>
</evidence>
<proteinExistence type="predicted"/>
<keyword evidence="1" id="KW-0175">Coiled coil</keyword>
<accession>A0AAV7VMX7</accession>
<feature type="region of interest" description="Disordered" evidence="2">
    <location>
        <begin position="1"/>
        <end position="44"/>
    </location>
</feature>
<feature type="compositionally biased region" description="Polar residues" evidence="2">
    <location>
        <begin position="1"/>
        <end position="13"/>
    </location>
</feature>
<protein>
    <submittedName>
        <fullName evidence="3">Uncharacterized protein</fullName>
    </submittedName>
</protein>
<dbReference type="EMBL" id="JANPWB010000003">
    <property type="protein sequence ID" value="KAJ1202047.1"/>
    <property type="molecule type" value="Genomic_DNA"/>
</dbReference>
<comment type="caution">
    <text evidence="3">The sequence shown here is derived from an EMBL/GenBank/DDBJ whole genome shotgun (WGS) entry which is preliminary data.</text>
</comment>
<feature type="coiled-coil region" evidence="1">
    <location>
        <begin position="81"/>
        <end position="115"/>
    </location>
</feature>